<dbReference type="RefSeq" id="WP_343164928.1">
    <property type="nucleotide sequence ID" value="NZ_JBHRSV010000012.1"/>
</dbReference>
<dbReference type="EMBL" id="JBHRSV010000012">
    <property type="protein sequence ID" value="MFC2925882.1"/>
    <property type="molecule type" value="Genomic_DNA"/>
</dbReference>
<organism evidence="3 4">
    <name type="scientific">Hyphobacterium vulgare</name>
    <dbReference type="NCBI Taxonomy" id="1736751"/>
    <lineage>
        <taxon>Bacteria</taxon>
        <taxon>Pseudomonadati</taxon>
        <taxon>Pseudomonadota</taxon>
        <taxon>Alphaproteobacteria</taxon>
        <taxon>Maricaulales</taxon>
        <taxon>Maricaulaceae</taxon>
        <taxon>Hyphobacterium</taxon>
    </lineage>
</organism>
<protein>
    <submittedName>
        <fullName evidence="3">DUF4340 domain-containing protein</fullName>
    </submittedName>
</protein>
<keyword evidence="4" id="KW-1185">Reference proteome</keyword>
<keyword evidence="1" id="KW-0812">Transmembrane</keyword>
<dbReference type="InterPro" id="IPR025641">
    <property type="entry name" value="DUF4340"/>
</dbReference>
<name>A0ABV6ZWW5_9PROT</name>
<keyword evidence="1" id="KW-1133">Transmembrane helix</keyword>
<keyword evidence="1" id="KW-0472">Membrane</keyword>
<reference evidence="4" key="1">
    <citation type="journal article" date="2019" name="Int. J. Syst. Evol. Microbiol.">
        <title>The Global Catalogue of Microorganisms (GCM) 10K type strain sequencing project: providing services to taxonomists for standard genome sequencing and annotation.</title>
        <authorList>
            <consortium name="The Broad Institute Genomics Platform"/>
            <consortium name="The Broad Institute Genome Sequencing Center for Infectious Disease"/>
            <person name="Wu L."/>
            <person name="Ma J."/>
        </authorList>
    </citation>
    <scope>NUCLEOTIDE SEQUENCE [LARGE SCALE GENOMIC DNA]</scope>
    <source>
        <strain evidence="4">KCTC 52487</strain>
    </source>
</reference>
<dbReference type="Proteomes" id="UP001595379">
    <property type="component" value="Unassembled WGS sequence"/>
</dbReference>
<feature type="domain" description="DUF4340" evidence="2">
    <location>
        <begin position="79"/>
        <end position="216"/>
    </location>
</feature>
<proteinExistence type="predicted"/>
<evidence type="ECO:0000259" key="2">
    <source>
        <dbReference type="Pfam" id="PF14238"/>
    </source>
</evidence>
<evidence type="ECO:0000313" key="3">
    <source>
        <dbReference type="EMBL" id="MFC2925882.1"/>
    </source>
</evidence>
<gene>
    <name evidence="3" type="ORF">ACFOOR_07165</name>
</gene>
<sequence length="344" mass="37044">MTLSPEQTRLREVILTGCVALVLFALGLAGFLLTGGEDDLPARSGPVLPRLAGDPGAVYTIEITTKEDRFVLQEDGEGWVLLGRGGYPADAGLAARLISRLAALEYAGPRTADPQRHALLGLQAPEEGGDATSIVLRDFESQVVGEVLAGARRGERGTYLRLPGEDQAWAADGVLPAIATPQDWMNLDFLALGTDSIARAYVVPVDGPPYFLERPGLSQRNFALRAPAGWQLITPGAGNGTGTVLGRLRFRDVRAAQFEERPIARYEAETFTGLRLEIAVHDTGGARWAVIRAIALTDDAMEDALALNNHADQLAFRLSDLTEERMIRPLSEIAEPVTRSEDAP</sequence>
<comment type="caution">
    <text evidence="3">The sequence shown here is derived from an EMBL/GenBank/DDBJ whole genome shotgun (WGS) entry which is preliminary data.</text>
</comment>
<evidence type="ECO:0000256" key="1">
    <source>
        <dbReference type="SAM" id="Phobius"/>
    </source>
</evidence>
<accession>A0ABV6ZWW5</accession>
<evidence type="ECO:0000313" key="4">
    <source>
        <dbReference type="Proteomes" id="UP001595379"/>
    </source>
</evidence>
<feature type="transmembrane region" description="Helical" evidence="1">
    <location>
        <begin position="12"/>
        <end position="33"/>
    </location>
</feature>
<dbReference type="Pfam" id="PF14238">
    <property type="entry name" value="DUF4340"/>
    <property type="match status" value="1"/>
</dbReference>